<accession>X0TNT5</accession>
<dbReference type="AlphaFoldDB" id="X0TNT5"/>
<protein>
    <submittedName>
        <fullName evidence="1">Uncharacterized protein</fullName>
    </submittedName>
</protein>
<gene>
    <name evidence="1" type="ORF">S01H1_30056</name>
</gene>
<sequence>GTARMRPSWIEFRIPFVVIDYGVKWLLYEPEVFDSGQPWADGPYCPKCDRELEEKNQGRIFKRNLWTCPICKEKYDKPKGDLKDQVEKTFAAQLRRQGRLH</sequence>
<dbReference type="EMBL" id="BARS01018474">
    <property type="protein sequence ID" value="GAF94884.1"/>
    <property type="molecule type" value="Genomic_DNA"/>
</dbReference>
<proteinExistence type="predicted"/>
<evidence type="ECO:0000313" key="1">
    <source>
        <dbReference type="EMBL" id="GAF94884.1"/>
    </source>
</evidence>
<reference evidence="1" key="1">
    <citation type="journal article" date="2014" name="Front. Microbiol.">
        <title>High frequency of phylogenetically diverse reductive dehalogenase-homologous genes in deep subseafloor sedimentary metagenomes.</title>
        <authorList>
            <person name="Kawai M."/>
            <person name="Futagami T."/>
            <person name="Toyoda A."/>
            <person name="Takaki Y."/>
            <person name="Nishi S."/>
            <person name="Hori S."/>
            <person name="Arai W."/>
            <person name="Tsubouchi T."/>
            <person name="Morono Y."/>
            <person name="Uchiyama I."/>
            <person name="Ito T."/>
            <person name="Fujiyama A."/>
            <person name="Inagaki F."/>
            <person name="Takami H."/>
        </authorList>
    </citation>
    <scope>NUCLEOTIDE SEQUENCE</scope>
    <source>
        <strain evidence="1">Expedition CK06-06</strain>
    </source>
</reference>
<organism evidence="1">
    <name type="scientific">marine sediment metagenome</name>
    <dbReference type="NCBI Taxonomy" id="412755"/>
    <lineage>
        <taxon>unclassified sequences</taxon>
        <taxon>metagenomes</taxon>
        <taxon>ecological metagenomes</taxon>
    </lineage>
</organism>
<feature type="non-terminal residue" evidence="1">
    <location>
        <position position="1"/>
    </location>
</feature>
<name>X0TNT5_9ZZZZ</name>
<comment type="caution">
    <text evidence="1">The sequence shown here is derived from an EMBL/GenBank/DDBJ whole genome shotgun (WGS) entry which is preliminary data.</text>
</comment>